<keyword evidence="7 10" id="KW-0175">Coiled coil</keyword>
<comment type="caution">
    <text evidence="13">The sequence shown here is derived from an EMBL/GenBank/DDBJ whole genome shotgun (WGS) entry which is preliminary data.</text>
</comment>
<gene>
    <name evidence="13" type="ORF">CJ030_MR3G026601</name>
</gene>
<keyword evidence="14" id="KW-1185">Reference proteome</keyword>
<evidence type="ECO:0000256" key="8">
    <source>
        <dbReference type="ARBA" id="ARBA00023136"/>
    </source>
</evidence>
<evidence type="ECO:0000256" key="1">
    <source>
        <dbReference type="ARBA" id="ARBA00004481"/>
    </source>
</evidence>
<organism evidence="13 14">
    <name type="scientific">Morella rubra</name>
    <name type="common">Chinese bayberry</name>
    <dbReference type="NCBI Taxonomy" id="262757"/>
    <lineage>
        <taxon>Eukaryota</taxon>
        <taxon>Viridiplantae</taxon>
        <taxon>Streptophyta</taxon>
        <taxon>Embryophyta</taxon>
        <taxon>Tracheophyta</taxon>
        <taxon>Spermatophyta</taxon>
        <taxon>Magnoliopsida</taxon>
        <taxon>eudicotyledons</taxon>
        <taxon>Gunneridae</taxon>
        <taxon>Pentapetalae</taxon>
        <taxon>rosids</taxon>
        <taxon>fabids</taxon>
        <taxon>Fagales</taxon>
        <taxon>Myricaceae</taxon>
        <taxon>Morella</taxon>
    </lineage>
</organism>
<evidence type="ECO:0000259" key="12">
    <source>
        <dbReference type="PROSITE" id="PS50195"/>
    </source>
</evidence>
<evidence type="ECO:0000256" key="6">
    <source>
        <dbReference type="ARBA" id="ARBA00022927"/>
    </source>
</evidence>
<feature type="compositionally biased region" description="Polar residues" evidence="11">
    <location>
        <begin position="50"/>
        <end position="60"/>
    </location>
</feature>
<dbReference type="PROSITE" id="PS50195">
    <property type="entry name" value="PX"/>
    <property type="match status" value="1"/>
</dbReference>
<dbReference type="SMART" id="SM00312">
    <property type="entry name" value="PX"/>
    <property type="match status" value="1"/>
</dbReference>
<keyword evidence="3" id="KW-0813">Transport</keyword>
<proteinExistence type="predicted"/>
<dbReference type="PANTHER" id="PTHR46856:SF3">
    <property type="entry name" value="PX DOMAIN-CONTAINING PROTEIN EREX"/>
    <property type="match status" value="1"/>
</dbReference>
<name>A0A6A1W0K5_9ROSI</name>
<evidence type="ECO:0000256" key="7">
    <source>
        <dbReference type="ARBA" id="ARBA00023054"/>
    </source>
</evidence>
<dbReference type="InterPro" id="IPR001683">
    <property type="entry name" value="PX_dom"/>
</dbReference>
<dbReference type="InterPro" id="IPR044588">
    <property type="entry name" value="EREX-like"/>
</dbReference>
<dbReference type="PANTHER" id="PTHR46856">
    <property type="entry name" value="PX DOMAIN-CONTAINING PROTEIN EREL1-RELATED"/>
    <property type="match status" value="1"/>
</dbReference>
<evidence type="ECO:0000313" key="14">
    <source>
        <dbReference type="Proteomes" id="UP000516437"/>
    </source>
</evidence>
<reference evidence="13 14" key="1">
    <citation type="journal article" date="2019" name="Plant Biotechnol. J.">
        <title>The red bayberry genome and genetic basis of sex determination.</title>
        <authorList>
            <person name="Jia H.M."/>
            <person name="Jia H.J."/>
            <person name="Cai Q.L."/>
            <person name="Wang Y."/>
            <person name="Zhao H.B."/>
            <person name="Yang W.F."/>
            <person name="Wang G.Y."/>
            <person name="Li Y.H."/>
            <person name="Zhan D.L."/>
            <person name="Shen Y.T."/>
            <person name="Niu Q.F."/>
            <person name="Chang L."/>
            <person name="Qiu J."/>
            <person name="Zhao L."/>
            <person name="Xie H.B."/>
            <person name="Fu W.Y."/>
            <person name="Jin J."/>
            <person name="Li X.W."/>
            <person name="Jiao Y."/>
            <person name="Zhou C.C."/>
            <person name="Tu T."/>
            <person name="Chai C.Y."/>
            <person name="Gao J.L."/>
            <person name="Fan L.J."/>
            <person name="van de Weg E."/>
            <person name="Wang J.Y."/>
            <person name="Gao Z.S."/>
        </authorList>
    </citation>
    <scope>NUCLEOTIDE SEQUENCE [LARGE SCALE GENOMIC DNA]</scope>
    <source>
        <tissue evidence="13">Leaves</tissue>
    </source>
</reference>
<feature type="region of interest" description="Disordered" evidence="11">
    <location>
        <begin position="25"/>
        <end position="87"/>
    </location>
</feature>
<dbReference type="GO" id="GO:0035091">
    <property type="term" value="F:phosphatidylinositol binding"/>
    <property type="evidence" value="ECO:0007669"/>
    <property type="project" value="InterPro"/>
</dbReference>
<evidence type="ECO:0000256" key="3">
    <source>
        <dbReference type="ARBA" id="ARBA00022448"/>
    </source>
</evidence>
<keyword evidence="4" id="KW-0963">Cytoplasm</keyword>
<dbReference type="FunFam" id="3.30.1520.10:FF:000060">
    <property type="entry name" value="Phox (PX) domain-containing protein"/>
    <property type="match status" value="1"/>
</dbReference>
<evidence type="ECO:0000313" key="13">
    <source>
        <dbReference type="EMBL" id="KAB1218721.1"/>
    </source>
</evidence>
<keyword evidence="8" id="KW-0472">Membrane</keyword>
<evidence type="ECO:0000256" key="2">
    <source>
        <dbReference type="ARBA" id="ARBA00004514"/>
    </source>
</evidence>
<evidence type="ECO:0000256" key="5">
    <source>
        <dbReference type="ARBA" id="ARBA00022753"/>
    </source>
</evidence>
<comment type="subcellular location">
    <subcellularLocation>
        <location evidence="2">Cytoplasm</location>
        <location evidence="2">Cytosol</location>
    </subcellularLocation>
    <subcellularLocation>
        <location evidence="1">Endosome membrane</location>
        <topology evidence="1">Peripheral membrane protein</topology>
    </subcellularLocation>
</comment>
<dbReference type="Proteomes" id="UP000516437">
    <property type="component" value="Chromosome 3"/>
</dbReference>
<feature type="domain" description="PX" evidence="12">
    <location>
        <begin position="109"/>
        <end position="226"/>
    </location>
</feature>
<keyword evidence="5" id="KW-0967">Endosome</keyword>
<evidence type="ECO:0000256" key="9">
    <source>
        <dbReference type="ARBA" id="ARBA00055681"/>
    </source>
</evidence>
<dbReference type="EMBL" id="RXIC02000021">
    <property type="protein sequence ID" value="KAB1218721.1"/>
    <property type="molecule type" value="Genomic_DNA"/>
</dbReference>
<protein>
    <recommendedName>
        <fullName evidence="12">PX domain-containing protein</fullName>
    </recommendedName>
</protein>
<dbReference type="GO" id="GO:0015031">
    <property type="term" value="P:protein transport"/>
    <property type="evidence" value="ECO:0007669"/>
    <property type="project" value="UniProtKB-KW"/>
</dbReference>
<evidence type="ECO:0000256" key="11">
    <source>
        <dbReference type="SAM" id="MobiDB-lite"/>
    </source>
</evidence>
<sequence>MNLYAQDLTLLDYNLNFSDPVLQPFSHRRNSSSSNSTTNVYEDDDLVDSSKGNSDNNTGNKRLMPSSPPKHRHDGTSPLPLGMDWSPPPRKWDGRDTVWPHDFHSGWSYCITIPSWIFLSKSRGSPPVVFYRVQVGIQSPEGITAIRGILRRFNDFLKLYSEVKKAFPMKNLPPAPPKRILKMKSQTLLEDRRCFLEDWMEKLLSDIELSRSVPVATFLELEAAARSFYEENQRTPDVKFSTSGVVPSSLFHLNSDVSVLAGSSSFASDHDNDTPYEMSEVGTPRHGNDSSNDLGLEKALSEQNLIDPVERAVKYGLLNRKFIQESLQRFSRRRMHIGSEGNSVGREEVIENTSSAKLLRMDGTEFFSEPRDCKQGGHIRRLSTESVGSDLSSARASEISNLGAANLFSEHPDSFEGSEAPRTVESSVDPDLQFRRDLLVTLPSDERHKLNRVLNTMQQRLCTAKTDLEDLVARLNQEVAVRQFLTTKVKDLEVELETTSQNCKDNMQQAVLTERERFTQMQWDMEELRGRCLEMELKLRSEQDEKARVESTKLAVIQENKRLLQELDVAREQFENLQKYHEEFEGKSKADVKLLVKEVKSLRSSQLELKQELSRLMKEKLEVERSLQKEKQRMEHANTANEKLLHECGILLDRLQECSVNFLVEEEDKLTVDTSSPSDAIDLLTTSDNRIGLLLAEAQLLAQDVENIVAVVDETHRVNGSNKRNADDELRKMLTDVFVDNARLRKQVNSVIRCALNTYVQSEKEEDDEEVPLRKTVLSKFLER</sequence>
<feature type="coiled-coil region" evidence="10">
    <location>
        <begin position="482"/>
        <end position="647"/>
    </location>
</feature>
<dbReference type="GO" id="GO:0005829">
    <property type="term" value="C:cytosol"/>
    <property type="evidence" value="ECO:0007669"/>
    <property type="project" value="UniProtKB-SubCell"/>
</dbReference>
<dbReference type="SUPFAM" id="SSF64268">
    <property type="entry name" value="PX domain"/>
    <property type="match status" value="1"/>
</dbReference>
<dbReference type="InterPro" id="IPR036871">
    <property type="entry name" value="PX_dom_sf"/>
</dbReference>
<dbReference type="AlphaFoldDB" id="A0A6A1W0K5"/>
<dbReference type="OrthoDB" id="76516at2759"/>
<dbReference type="Gene3D" id="3.30.1520.10">
    <property type="entry name" value="Phox-like domain"/>
    <property type="match status" value="1"/>
</dbReference>
<dbReference type="GO" id="GO:0010008">
    <property type="term" value="C:endosome membrane"/>
    <property type="evidence" value="ECO:0007669"/>
    <property type="project" value="UniProtKB-SubCell"/>
</dbReference>
<evidence type="ECO:0000256" key="10">
    <source>
        <dbReference type="SAM" id="Coils"/>
    </source>
</evidence>
<evidence type="ECO:0000256" key="4">
    <source>
        <dbReference type="ARBA" id="ARBA00022490"/>
    </source>
</evidence>
<dbReference type="Pfam" id="PF00787">
    <property type="entry name" value="PX"/>
    <property type="match status" value="1"/>
</dbReference>
<keyword evidence="6" id="KW-0653">Protein transport</keyword>
<feature type="region of interest" description="Disordered" evidence="11">
    <location>
        <begin position="266"/>
        <end position="294"/>
    </location>
</feature>
<comment type="function">
    <text evidence="9">Acts as an effector of RABF2A and RABF2B. Involved in vacuolar transport of storage proteins. Regulates membrane trafficking to protein storage vacuoles (PSVs). Binds specifically to phosphatidylinositol 3-monophosphate (PtdIns3P).</text>
</comment>
<accession>A0A6A1W0K5</accession>